<evidence type="ECO:0000313" key="2">
    <source>
        <dbReference type="EMBL" id="GJT95947.1"/>
    </source>
</evidence>
<gene>
    <name evidence="2" type="ORF">Tco_1091465</name>
</gene>
<name>A0ABQ5I9G9_9ASTR</name>
<sequence>MVTVRALITVGTMNGWDTCQIDVSNAFLHGDLFEEVYKKMPQGYASRQWFAKLSSTLLSFGFVQSKADYSLFNKSEKFSFTTILVYVDDLLITGSKVNKAFCISQNKYALELLTEAGLSNVKSYKLHMESHVKLQVDIGNPFPDPEFMQNPTSVHMQRVKPLLRYLLNSPGQGILLAHNSAIQLTAYYDSDWANCPMTRRSTTSYCILLGQSSVSWKSKNQRVVSRSLAKAEYRAMDLTCCEVTWLVSLLKDLGLKDLGAVDLKCDNKEAIYIAATLIFHARTKHIEIDCHYVRDQVKKGEVVPSHVSTKSQFADFLKRLIVEAARHPLKPSTSSISSSATGLRSSPATKDKTWDCDVVTHSVADDKQSDNPPGNKVWIQSKVSWRDNMTRAMVKTTNADSVCCLAADSGRMAEHESYTSFDGSMLIAFYLALMIFRICCLAADSGRMAECEITSGRVVGLIGRDSVLFFCFASLMVMKVGEIRSLSLPHKVNHMALLISLPKDRDMSNGSSIGFTSFGGGSGCVHDQNSETEQREARSTKEPEISFDRLGMKNPVGARKHQAVALMLYTSCLIYTVVYKLWKMEAECGQSIWEGLWADERTYGNL</sequence>
<dbReference type="PANTHER" id="PTHR11439">
    <property type="entry name" value="GAG-POL-RELATED RETROTRANSPOSON"/>
    <property type="match status" value="1"/>
</dbReference>
<proteinExistence type="predicted"/>
<reference evidence="2" key="2">
    <citation type="submission" date="2022-01" db="EMBL/GenBank/DDBJ databases">
        <authorList>
            <person name="Yamashiro T."/>
            <person name="Shiraishi A."/>
            <person name="Satake H."/>
            <person name="Nakayama K."/>
        </authorList>
    </citation>
    <scope>NUCLEOTIDE SEQUENCE</scope>
</reference>
<evidence type="ECO:0000313" key="3">
    <source>
        <dbReference type="Proteomes" id="UP001151760"/>
    </source>
</evidence>
<feature type="compositionally biased region" description="Low complexity" evidence="1">
    <location>
        <begin position="332"/>
        <end position="346"/>
    </location>
</feature>
<dbReference type="EMBL" id="BQNB010020438">
    <property type="protein sequence ID" value="GJT95947.1"/>
    <property type="molecule type" value="Genomic_DNA"/>
</dbReference>
<dbReference type="Proteomes" id="UP001151760">
    <property type="component" value="Unassembled WGS sequence"/>
</dbReference>
<feature type="region of interest" description="Disordered" evidence="1">
    <location>
        <begin position="331"/>
        <end position="350"/>
    </location>
</feature>
<dbReference type="CDD" id="cd09272">
    <property type="entry name" value="RNase_HI_RT_Ty1"/>
    <property type="match status" value="1"/>
</dbReference>
<comment type="caution">
    <text evidence="2">The sequence shown here is derived from an EMBL/GenBank/DDBJ whole genome shotgun (WGS) entry which is preliminary data.</text>
</comment>
<evidence type="ECO:0000256" key="1">
    <source>
        <dbReference type="SAM" id="MobiDB-lite"/>
    </source>
</evidence>
<reference evidence="2" key="1">
    <citation type="journal article" date="2022" name="Int. J. Mol. Sci.">
        <title>Draft Genome of Tanacetum Coccineum: Genomic Comparison of Closely Related Tanacetum-Family Plants.</title>
        <authorList>
            <person name="Yamashiro T."/>
            <person name="Shiraishi A."/>
            <person name="Nakayama K."/>
            <person name="Satake H."/>
        </authorList>
    </citation>
    <scope>NUCLEOTIDE SEQUENCE</scope>
</reference>
<accession>A0ABQ5I9G9</accession>
<dbReference type="SUPFAM" id="SSF56672">
    <property type="entry name" value="DNA/RNA polymerases"/>
    <property type="match status" value="1"/>
</dbReference>
<dbReference type="PANTHER" id="PTHR11439:SF498">
    <property type="entry name" value="DNAK FAMILY PROTEIN"/>
    <property type="match status" value="1"/>
</dbReference>
<organism evidence="2 3">
    <name type="scientific">Tanacetum coccineum</name>
    <dbReference type="NCBI Taxonomy" id="301880"/>
    <lineage>
        <taxon>Eukaryota</taxon>
        <taxon>Viridiplantae</taxon>
        <taxon>Streptophyta</taxon>
        <taxon>Embryophyta</taxon>
        <taxon>Tracheophyta</taxon>
        <taxon>Spermatophyta</taxon>
        <taxon>Magnoliopsida</taxon>
        <taxon>eudicotyledons</taxon>
        <taxon>Gunneridae</taxon>
        <taxon>Pentapetalae</taxon>
        <taxon>asterids</taxon>
        <taxon>campanulids</taxon>
        <taxon>Asterales</taxon>
        <taxon>Asteraceae</taxon>
        <taxon>Asteroideae</taxon>
        <taxon>Anthemideae</taxon>
        <taxon>Anthemidinae</taxon>
        <taxon>Tanacetum</taxon>
    </lineage>
</organism>
<keyword evidence="3" id="KW-1185">Reference proteome</keyword>
<dbReference type="InterPro" id="IPR043502">
    <property type="entry name" value="DNA/RNA_pol_sf"/>
</dbReference>
<protein>
    <submittedName>
        <fullName evidence="2">Cysteine-rich receptor-like protein kinase 8</fullName>
    </submittedName>
</protein>